<sequence>MNTDQVQKELASYIGKLLRDNFGRGPETVFVSINQPFICVYLRKFLSPMEKVLISDNHESFIQTSRDILMKNLIPEINAYMTVLTGLTMEEFYYDWNLHNQSGMFVAISNNRANIEQPSELNYPGKDELHQEIIQVSQQAQKVPQEVLSYKLNERTIIVIRNGIFITIERELIRMGQLEVLRTAKRRVEKRLLHNSMRLESIFDAKIDDSFVSWDFDRDRSVILFIVNPKQNGRNGLD</sequence>
<name>A0ABW4W3U8_9BACI</name>
<protein>
    <submittedName>
        <fullName evidence="2">Na-translocating system protein MpsC family protein</fullName>
    </submittedName>
</protein>
<dbReference type="RefSeq" id="WP_377557880.1">
    <property type="nucleotide sequence ID" value="NZ_JBHUHQ010000017.1"/>
</dbReference>
<comment type="caution">
    <text evidence="2">The sequence shown here is derived from an EMBL/GenBank/DDBJ whole genome shotgun (WGS) entry which is preliminary data.</text>
</comment>
<keyword evidence="3" id="KW-1185">Reference proteome</keyword>
<dbReference type="Proteomes" id="UP001597383">
    <property type="component" value="Unassembled WGS sequence"/>
</dbReference>
<evidence type="ECO:0000313" key="3">
    <source>
        <dbReference type="Proteomes" id="UP001597383"/>
    </source>
</evidence>
<feature type="domain" description="Na+-translocating membrane potential-generating system MpsC" evidence="1">
    <location>
        <begin position="128"/>
        <end position="227"/>
    </location>
</feature>
<gene>
    <name evidence="2" type="ORF">ACFSJF_13230</name>
</gene>
<dbReference type="Pfam" id="PF10057">
    <property type="entry name" value="MpsC"/>
    <property type="match status" value="2"/>
</dbReference>
<proteinExistence type="predicted"/>
<reference evidence="3" key="1">
    <citation type="journal article" date="2019" name="Int. J. Syst. Evol. Microbiol.">
        <title>The Global Catalogue of Microorganisms (GCM) 10K type strain sequencing project: providing services to taxonomists for standard genome sequencing and annotation.</title>
        <authorList>
            <consortium name="The Broad Institute Genomics Platform"/>
            <consortium name="The Broad Institute Genome Sequencing Center for Infectious Disease"/>
            <person name="Wu L."/>
            <person name="Ma J."/>
        </authorList>
    </citation>
    <scope>NUCLEOTIDE SEQUENCE [LARGE SCALE GENOMIC DNA]</scope>
    <source>
        <strain evidence="3">R28</strain>
    </source>
</reference>
<feature type="domain" description="Na+-translocating membrane potential-generating system MpsC" evidence="1">
    <location>
        <begin position="4"/>
        <end position="108"/>
    </location>
</feature>
<accession>A0ABW4W3U8</accession>
<dbReference type="InterPro" id="IPR018745">
    <property type="entry name" value="MpsC"/>
</dbReference>
<organism evidence="2 3">
    <name type="scientific">Ornithinibacillus salinisoli</name>
    <dbReference type="NCBI Taxonomy" id="1848459"/>
    <lineage>
        <taxon>Bacteria</taxon>
        <taxon>Bacillati</taxon>
        <taxon>Bacillota</taxon>
        <taxon>Bacilli</taxon>
        <taxon>Bacillales</taxon>
        <taxon>Bacillaceae</taxon>
        <taxon>Ornithinibacillus</taxon>
    </lineage>
</organism>
<dbReference type="EMBL" id="JBHUHQ010000017">
    <property type="protein sequence ID" value="MFD2045237.1"/>
    <property type="molecule type" value="Genomic_DNA"/>
</dbReference>
<evidence type="ECO:0000259" key="1">
    <source>
        <dbReference type="Pfam" id="PF10057"/>
    </source>
</evidence>
<evidence type="ECO:0000313" key="2">
    <source>
        <dbReference type="EMBL" id="MFD2045237.1"/>
    </source>
</evidence>